<dbReference type="Gene3D" id="3.40.50.720">
    <property type="entry name" value="NAD(P)-binding Rossmann-like Domain"/>
    <property type="match status" value="1"/>
</dbReference>
<dbReference type="Proteomes" id="UP001597168">
    <property type="component" value="Unassembled WGS sequence"/>
</dbReference>
<dbReference type="Pfam" id="PF00106">
    <property type="entry name" value="adh_short"/>
    <property type="match status" value="1"/>
</dbReference>
<dbReference type="InterPro" id="IPR000639">
    <property type="entry name" value="Epox_hydrolase-like"/>
</dbReference>
<dbReference type="InterPro" id="IPR036291">
    <property type="entry name" value="NAD(P)-bd_dom_sf"/>
</dbReference>
<evidence type="ECO:0000259" key="2">
    <source>
        <dbReference type="Pfam" id="PF00561"/>
    </source>
</evidence>
<organism evidence="3 4">
    <name type="scientific">Saccharothrix hoggarensis</name>
    <dbReference type="NCBI Taxonomy" id="913853"/>
    <lineage>
        <taxon>Bacteria</taxon>
        <taxon>Bacillati</taxon>
        <taxon>Actinomycetota</taxon>
        <taxon>Actinomycetes</taxon>
        <taxon>Pseudonocardiales</taxon>
        <taxon>Pseudonocardiaceae</taxon>
        <taxon>Saccharothrix</taxon>
    </lineage>
</organism>
<name>A0ABW3QW90_9PSEU</name>
<dbReference type="GO" id="GO:0016787">
    <property type="term" value="F:hydrolase activity"/>
    <property type="evidence" value="ECO:0007669"/>
    <property type="project" value="UniProtKB-KW"/>
</dbReference>
<dbReference type="PANTHER" id="PTHR43329">
    <property type="entry name" value="EPOXIDE HYDROLASE"/>
    <property type="match status" value="1"/>
</dbReference>
<evidence type="ECO:0000256" key="1">
    <source>
        <dbReference type="ARBA" id="ARBA00022801"/>
    </source>
</evidence>
<comment type="caution">
    <text evidence="3">The sequence shown here is derived from an EMBL/GenBank/DDBJ whole genome shotgun (WGS) entry which is preliminary data.</text>
</comment>
<dbReference type="RefSeq" id="WP_380724400.1">
    <property type="nucleotide sequence ID" value="NZ_JBHTLK010000086.1"/>
</dbReference>
<dbReference type="Pfam" id="PF00561">
    <property type="entry name" value="Abhydrolase_1"/>
    <property type="match status" value="1"/>
</dbReference>
<dbReference type="InterPro" id="IPR000073">
    <property type="entry name" value="AB_hydrolase_1"/>
</dbReference>
<evidence type="ECO:0000313" key="4">
    <source>
        <dbReference type="Proteomes" id="UP001597168"/>
    </source>
</evidence>
<gene>
    <name evidence="3" type="ORF">ACFQ3T_17775</name>
</gene>
<reference evidence="4" key="1">
    <citation type="journal article" date="2019" name="Int. J. Syst. Evol. Microbiol.">
        <title>The Global Catalogue of Microorganisms (GCM) 10K type strain sequencing project: providing services to taxonomists for standard genome sequencing and annotation.</title>
        <authorList>
            <consortium name="The Broad Institute Genomics Platform"/>
            <consortium name="The Broad Institute Genome Sequencing Center for Infectious Disease"/>
            <person name="Wu L."/>
            <person name="Ma J."/>
        </authorList>
    </citation>
    <scope>NUCLEOTIDE SEQUENCE [LARGE SCALE GENOMIC DNA]</scope>
    <source>
        <strain evidence="4">CCUG 60214</strain>
    </source>
</reference>
<dbReference type="SUPFAM" id="SSF51735">
    <property type="entry name" value="NAD(P)-binding Rossmann-fold domains"/>
    <property type="match status" value="1"/>
</dbReference>
<protein>
    <submittedName>
        <fullName evidence="3">Alpha/beta fold hydrolase</fullName>
    </submittedName>
</protein>
<proteinExistence type="predicted"/>
<evidence type="ECO:0000313" key="3">
    <source>
        <dbReference type="EMBL" id="MFD1148984.1"/>
    </source>
</evidence>
<dbReference type="InterPro" id="IPR029058">
    <property type="entry name" value="AB_hydrolase_fold"/>
</dbReference>
<feature type="domain" description="AB hydrolase-1" evidence="2">
    <location>
        <begin position="1"/>
        <end position="101"/>
    </location>
</feature>
<dbReference type="InterPro" id="IPR002347">
    <property type="entry name" value="SDR_fam"/>
</dbReference>
<keyword evidence="4" id="KW-1185">Reference proteome</keyword>
<keyword evidence="1 3" id="KW-0378">Hydrolase</keyword>
<dbReference type="Gene3D" id="3.40.50.1820">
    <property type="entry name" value="alpha/beta hydrolase"/>
    <property type="match status" value="1"/>
</dbReference>
<dbReference type="PRINTS" id="PR00412">
    <property type="entry name" value="EPOXHYDRLASE"/>
</dbReference>
<sequence length="414" mass="44634">MVLAHGFPDTSAVWDGVARRLAERFHVVRYDLRGFGGSEAPRDVDGYAVGWLVEDLAAVVEAVGGPVHLVGHDWGSTQGWVAVAERPDLFRSFVSISGPDLGHVGSWVRRNRWRPVKVAGVVRRSWYILGFLVPVAPELVWRVPAVRRMLHAGRRELVNGLGLYRANVGRRAGSARTSGKGATAGPKRVSVPVHQVELTADPYVVREHLEAAEPWVEQLTRSTVHAGHWAVRTHPEQVARHIEDAIDGRHGRRLVVVTGAGSGGGAVGRTLADGGAQVVGADVADRAAAQAFADDVSERYGVPEVVVANVGPHVGADWREAVDAKLWGVANVVRAFAPLMVERAAGGHFVVTARRDGTARHAHATTKTALRMLIRCLKGELRPHGITVSLIFPDGGTVTEDVVRAVNARRRGYP</sequence>
<dbReference type="CDD" id="cd05233">
    <property type="entry name" value="SDR_c"/>
    <property type="match status" value="1"/>
</dbReference>
<dbReference type="EMBL" id="JBHTLK010000086">
    <property type="protein sequence ID" value="MFD1148984.1"/>
    <property type="molecule type" value="Genomic_DNA"/>
</dbReference>
<dbReference type="SUPFAM" id="SSF53474">
    <property type="entry name" value="alpha/beta-Hydrolases"/>
    <property type="match status" value="1"/>
</dbReference>
<accession>A0ABW3QW90</accession>